<dbReference type="GO" id="GO:0006935">
    <property type="term" value="P:chemotaxis"/>
    <property type="evidence" value="ECO:0007669"/>
    <property type="project" value="UniProtKB-KW"/>
</dbReference>
<evidence type="ECO:0000256" key="1">
    <source>
        <dbReference type="ARBA" id="ARBA00022500"/>
    </source>
</evidence>
<dbReference type="InterPro" id="IPR024478">
    <property type="entry name" value="HlyB_4HB_MCP"/>
</dbReference>
<comment type="similarity">
    <text evidence="2">Belongs to the methyl-accepting chemotaxis (MCP) protein family.</text>
</comment>
<evidence type="ECO:0000256" key="3">
    <source>
        <dbReference type="PROSITE-ProRule" id="PRU00284"/>
    </source>
</evidence>
<evidence type="ECO:0000313" key="8">
    <source>
        <dbReference type="Proteomes" id="UP000199158"/>
    </source>
</evidence>
<dbReference type="SUPFAM" id="SSF58104">
    <property type="entry name" value="Methyl-accepting chemotaxis protein (MCP) signaling domain"/>
    <property type="match status" value="1"/>
</dbReference>
<keyword evidence="4" id="KW-0812">Transmembrane</keyword>
<evidence type="ECO:0000256" key="2">
    <source>
        <dbReference type="ARBA" id="ARBA00029447"/>
    </source>
</evidence>
<dbReference type="SMART" id="SM00283">
    <property type="entry name" value="MA"/>
    <property type="match status" value="1"/>
</dbReference>
<dbReference type="AlphaFoldDB" id="A0A1H8BCU4"/>
<dbReference type="InterPro" id="IPR051310">
    <property type="entry name" value="MCP_chemotaxis"/>
</dbReference>
<gene>
    <name evidence="7" type="ORF">SAMN05216180_1837</name>
</gene>
<dbReference type="SMART" id="SM00304">
    <property type="entry name" value="HAMP"/>
    <property type="match status" value="2"/>
</dbReference>
<dbReference type="RefSeq" id="WP_123810990.1">
    <property type="nucleotide sequence ID" value="NZ_FOCG01000001.1"/>
</dbReference>
<feature type="transmembrane region" description="Helical" evidence="4">
    <location>
        <begin position="182"/>
        <end position="205"/>
    </location>
</feature>
<keyword evidence="4" id="KW-0472">Membrane</keyword>
<keyword evidence="1" id="KW-0145">Chemotaxis</keyword>
<evidence type="ECO:0000259" key="6">
    <source>
        <dbReference type="PROSITE" id="PS50885"/>
    </source>
</evidence>
<dbReference type="PROSITE" id="PS50111">
    <property type="entry name" value="CHEMOTAXIS_TRANSDUC_2"/>
    <property type="match status" value="1"/>
</dbReference>
<dbReference type="Gene3D" id="1.10.8.500">
    <property type="entry name" value="HAMP domain in histidine kinase"/>
    <property type="match status" value="1"/>
</dbReference>
<dbReference type="GO" id="GO:0004888">
    <property type="term" value="F:transmembrane signaling receptor activity"/>
    <property type="evidence" value="ECO:0007669"/>
    <property type="project" value="InterPro"/>
</dbReference>
<sequence length="588" mass="63447">MKNIKIKTLIVAVIVIINFLIMCIGGTALYGIYTLANQTQTLYEQPHTNLVSVLLMRSEMAMVGSTLKDGMLYKSLDGTYIAETKINNSKKVIEGIIESLSGRAELNEDFDEFKTAYLAWSNSIDLVLENLKFAKYAQALNSMENEYSATTITLTEKTDILSEAMHDSAQNFYTKSQSVSKIVFLVMMAVWVISAAIIIIIMTMLKKSIETPISVVLKASKEVANGNLNSRIEYSSKNELGLLASTIQHTVDTINVYIKNISETMQLLAQGDLNASVDIDYIGDFASIKSSMNNIIESLNTTMSQINISSEQVSSGSEQVSNGAQALSQGATEQASSIEELSATINNISVQIKANAENTSSASSKASVVANEMMQSNQKMQDMIQAMSEISSSSREISKVIKTIDDIAFQTNILALNAAVEAARAGAAGKGFAVVADEVRNLASKSAEAAKETTVMIENSIAAVENGKKLADGAAQSLMLVVDGAVGVIDALDKISNATNEQATSITQVTQGVEQISNVVQTNSATAEESAAASEELSSQAQVLKQLVSKFKIKNNSIVDYSKEEDENIDENSMNEFYKVKKSSADKY</sequence>
<dbReference type="CDD" id="cd06225">
    <property type="entry name" value="HAMP"/>
    <property type="match status" value="1"/>
</dbReference>
<keyword evidence="4" id="KW-1133">Transmembrane helix</keyword>
<accession>A0A1H8BCU4</accession>
<dbReference type="GO" id="GO:0005886">
    <property type="term" value="C:plasma membrane"/>
    <property type="evidence" value="ECO:0007669"/>
    <property type="project" value="TreeGrafter"/>
</dbReference>
<proteinExistence type="inferred from homology"/>
<dbReference type="PANTHER" id="PTHR43531">
    <property type="entry name" value="PROTEIN ICFG"/>
    <property type="match status" value="1"/>
</dbReference>
<name>A0A1H8BCU4_9FIRM</name>
<dbReference type="Pfam" id="PF00015">
    <property type="entry name" value="MCPsignal"/>
    <property type="match status" value="1"/>
</dbReference>
<keyword evidence="3" id="KW-0807">Transducer</keyword>
<dbReference type="PROSITE" id="PS50885">
    <property type="entry name" value="HAMP"/>
    <property type="match status" value="2"/>
</dbReference>
<dbReference type="Pfam" id="PF12729">
    <property type="entry name" value="4HB_MCP_1"/>
    <property type="match status" value="1"/>
</dbReference>
<dbReference type="FunFam" id="1.10.287.950:FF:000001">
    <property type="entry name" value="Methyl-accepting chemotaxis sensory transducer"/>
    <property type="match status" value="1"/>
</dbReference>
<feature type="domain" description="Methyl-accepting transducer" evidence="5">
    <location>
        <begin position="309"/>
        <end position="538"/>
    </location>
</feature>
<dbReference type="InterPro" id="IPR004090">
    <property type="entry name" value="Chemotax_Me-accpt_rcpt"/>
</dbReference>
<dbReference type="InterPro" id="IPR004089">
    <property type="entry name" value="MCPsignal_dom"/>
</dbReference>
<dbReference type="GO" id="GO:0007165">
    <property type="term" value="P:signal transduction"/>
    <property type="evidence" value="ECO:0007669"/>
    <property type="project" value="UniProtKB-KW"/>
</dbReference>
<dbReference type="Gene3D" id="1.10.287.950">
    <property type="entry name" value="Methyl-accepting chemotaxis protein"/>
    <property type="match status" value="1"/>
</dbReference>
<evidence type="ECO:0000256" key="4">
    <source>
        <dbReference type="SAM" id="Phobius"/>
    </source>
</evidence>
<feature type="domain" description="HAMP" evidence="6">
    <location>
        <begin position="261"/>
        <end position="304"/>
    </location>
</feature>
<keyword evidence="8" id="KW-1185">Reference proteome</keyword>
<evidence type="ECO:0000259" key="5">
    <source>
        <dbReference type="PROSITE" id="PS50111"/>
    </source>
</evidence>
<reference evidence="7 8" key="1">
    <citation type="submission" date="2016-10" db="EMBL/GenBank/DDBJ databases">
        <authorList>
            <person name="de Groot N.N."/>
        </authorList>
    </citation>
    <scope>NUCLEOTIDE SEQUENCE [LARGE SCALE GENOMIC DNA]</scope>
    <source>
        <strain evidence="7 8">CGMCC 1.5070</strain>
    </source>
</reference>
<dbReference type="EMBL" id="FOCG01000001">
    <property type="protein sequence ID" value="SEM80750.1"/>
    <property type="molecule type" value="Genomic_DNA"/>
</dbReference>
<dbReference type="Pfam" id="PF18947">
    <property type="entry name" value="HAMP_2"/>
    <property type="match status" value="1"/>
</dbReference>
<feature type="transmembrane region" description="Helical" evidence="4">
    <location>
        <begin position="9"/>
        <end position="33"/>
    </location>
</feature>
<dbReference type="Proteomes" id="UP000199158">
    <property type="component" value="Unassembled WGS sequence"/>
</dbReference>
<dbReference type="PANTHER" id="PTHR43531:SF11">
    <property type="entry name" value="METHYL-ACCEPTING CHEMOTAXIS PROTEIN 3"/>
    <property type="match status" value="1"/>
</dbReference>
<dbReference type="PRINTS" id="PR00260">
    <property type="entry name" value="CHEMTRNSDUCR"/>
</dbReference>
<protein>
    <submittedName>
        <fullName evidence="7">Methyl-accepting chemotaxis protein</fullName>
    </submittedName>
</protein>
<evidence type="ECO:0000313" key="7">
    <source>
        <dbReference type="EMBL" id="SEM80750.1"/>
    </source>
</evidence>
<dbReference type="STRING" id="474960.SAMN05216180_1837"/>
<dbReference type="InterPro" id="IPR003660">
    <property type="entry name" value="HAMP_dom"/>
</dbReference>
<feature type="domain" description="HAMP" evidence="6">
    <location>
        <begin position="207"/>
        <end position="259"/>
    </location>
</feature>
<organism evidence="7 8">
    <name type="scientific">Hydrogenoanaerobacterium saccharovorans</name>
    <dbReference type="NCBI Taxonomy" id="474960"/>
    <lineage>
        <taxon>Bacteria</taxon>
        <taxon>Bacillati</taxon>
        <taxon>Bacillota</taxon>
        <taxon>Clostridia</taxon>
        <taxon>Eubacteriales</taxon>
        <taxon>Oscillospiraceae</taxon>
        <taxon>Hydrogenoanaerobacterium</taxon>
    </lineage>
</organism>